<dbReference type="RefSeq" id="XP_066083327.1">
    <property type="nucleotide sequence ID" value="XM_066227230.1"/>
</dbReference>
<dbReference type="KEGG" id="ker:91102237"/>
<sequence length="409" mass="43780">MAANLPPGLLEQLLRQRAAQAASAGGTQPSYPSTFAGGPRSVPLSSLFGNATGPQSSVPLSSLFGQPQPQQRPFGTYGGIPTGTGIPSSYFNGTNTNSPFYRPGFGYGYGYPPPPSVPSNISYGRNGERFDPSQGFPPPDWFINETNNTSNRTGWGNAGTGGLNTGFGTNTNATSPHSAYWSSTLPPGVPRLRDGPTTIGGAFQGYISELKKDAIGTLQGSEQIISQKSEIQKELSEYVSRGTTNLMSALSRNANVGGEAVLKALRDLEEIREKRDLVSQEVTNERIVKTQAISRVNELLSTEVELAKGQLSKEEAVKRSRGWGSTYLNRDANGTTWSTWDDYLTSATGTRSQLNPFLSRNESRSQAQQQQQTQGAGSSFFGNGNGGNPFSRFFNRSSPTQAQSSYGGL</sequence>
<keyword evidence="3" id="KW-1185">Reference proteome</keyword>
<evidence type="ECO:0000313" key="2">
    <source>
        <dbReference type="EMBL" id="WWD05360.1"/>
    </source>
</evidence>
<feature type="compositionally biased region" description="Low complexity" evidence="1">
    <location>
        <begin position="365"/>
        <end position="396"/>
    </location>
</feature>
<dbReference type="AlphaFoldDB" id="A0AAX4KG46"/>
<evidence type="ECO:0000313" key="3">
    <source>
        <dbReference type="Proteomes" id="UP001358614"/>
    </source>
</evidence>
<dbReference type="GeneID" id="91102237"/>
<dbReference type="EMBL" id="CP144089">
    <property type="protein sequence ID" value="WWD05360.1"/>
    <property type="molecule type" value="Genomic_DNA"/>
</dbReference>
<reference evidence="2 3" key="1">
    <citation type="submission" date="2024-01" db="EMBL/GenBank/DDBJ databases">
        <title>Comparative genomics of Cryptococcus and Kwoniella reveals pathogenesis evolution and contrasting modes of karyotype evolution via chromosome fusion or intercentromeric recombination.</title>
        <authorList>
            <person name="Coelho M.A."/>
            <person name="David-Palma M."/>
            <person name="Shea T."/>
            <person name="Bowers K."/>
            <person name="McGinley-Smith S."/>
            <person name="Mohammad A.W."/>
            <person name="Gnirke A."/>
            <person name="Yurkov A.M."/>
            <person name="Nowrousian M."/>
            <person name="Sun S."/>
            <person name="Cuomo C.A."/>
            <person name="Heitman J."/>
        </authorList>
    </citation>
    <scope>NUCLEOTIDE SEQUENCE [LARGE SCALE GENOMIC DNA]</scope>
    <source>
        <strain evidence="2 3">PYCC6329</strain>
    </source>
</reference>
<feature type="compositionally biased region" description="Polar residues" evidence="1">
    <location>
        <begin position="397"/>
        <end position="409"/>
    </location>
</feature>
<feature type="region of interest" description="Disordered" evidence="1">
    <location>
        <begin position="359"/>
        <end position="409"/>
    </location>
</feature>
<dbReference type="Proteomes" id="UP001358614">
    <property type="component" value="Chromosome 1"/>
</dbReference>
<proteinExistence type="predicted"/>
<evidence type="ECO:0000256" key="1">
    <source>
        <dbReference type="SAM" id="MobiDB-lite"/>
    </source>
</evidence>
<gene>
    <name evidence="2" type="ORF">V865_003433</name>
</gene>
<organism evidence="2 3">
    <name type="scientific">Kwoniella europaea PYCC6329</name>
    <dbReference type="NCBI Taxonomy" id="1423913"/>
    <lineage>
        <taxon>Eukaryota</taxon>
        <taxon>Fungi</taxon>
        <taxon>Dikarya</taxon>
        <taxon>Basidiomycota</taxon>
        <taxon>Agaricomycotina</taxon>
        <taxon>Tremellomycetes</taxon>
        <taxon>Tremellales</taxon>
        <taxon>Cryptococcaceae</taxon>
        <taxon>Kwoniella</taxon>
    </lineage>
</organism>
<evidence type="ECO:0008006" key="4">
    <source>
        <dbReference type="Google" id="ProtNLM"/>
    </source>
</evidence>
<protein>
    <recommendedName>
        <fullName evidence="4">Nucleoporin Nup54 alpha-helical domain-containing protein</fullName>
    </recommendedName>
</protein>
<name>A0AAX4KG46_9TREE</name>
<accession>A0AAX4KG46</accession>